<dbReference type="Pfam" id="PF00248">
    <property type="entry name" value="Aldo_ket_red"/>
    <property type="match status" value="1"/>
</dbReference>
<sequence length="282" mass="31037">MSASATDTPIVTLRDDAKIPQLGFGTWQIPPDETVEPVTRALLAGYRHIDTASAYQNEAGVGQAIHAAGLDRGDVFITTKCFNDDHGHEQAKRALKASLGRLEMDYVDLYLIHWPVPSQDKFVETWKAFIELQSEGLVRSIGVCNFNAPHLDRLVQETGVTPVVNQIELHPELQQQGLRHEHADLGIHTESWSPLGKGQTFEEPAVKDAAAAHGKSPAQVVIRWHLQLGNIVIPKSVTPERIEENLDVFDFELSAEEMAAFDALETGVRTGPDPETFVRPGG</sequence>
<dbReference type="EMBL" id="CP114014">
    <property type="protein sequence ID" value="XAY05735.1"/>
    <property type="molecule type" value="Genomic_DNA"/>
</dbReference>
<dbReference type="InterPro" id="IPR036812">
    <property type="entry name" value="NAD(P)_OxRdtase_dom_sf"/>
</dbReference>
<dbReference type="PROSITE" id="PS00798">
    <property type="entry name" value="ALDOKETO_REDUCTASE_1"/>
    <property type="match status" value="1"/>
</dbReference>
<protein>
    <submittedName>
        <fullName evidence="8">Oxidoreductase</fullName>
        <ecNumber evidence="8">1.-.-.-</ecNumber>
    </submittedName>
</protein>
<feature type="site" description="Lowers pKa of active site Tyr" evidence="6">
    <location>
        <position position="80"/>
    </location>
</feature>
<dbReference type="InterPro" id="IPR023210">
    <property type="entry name" value="NADP_OxRdtase_dom"/>
</dbReference>
<dbReference type="SUPFAM" id="SSF51430">
    <property type="entry name" value="NAD(P)-linked oxidoreductase"/>
    <property type="match status" value="1"/>
</dbReference>
<dbReference type="PRINTS" id="PR00069">
    <property type="entry name" value="ALDKETRDTASE"/>
</dbReference>
<dbReference type="GO" id="GO:0016616">
    <property type="term" value="F:oxidoreductase activity, acting on the CH-OH group of donors, NAD or NADP as acceptor"/>
    <property type="evidence" value="ECO:0007669"/>
    <property type="project" value="UniProtKB-ARBA"/>
</dbReference>
<comment type="similarity">
    <text evidence="1">Belongs to the aldo/keto reductase family.</text>
</comment>
<dbReference type="AlphaFoldDB" id="A0AAU7AVX1"/>
<dbReference type="EC" id="1.-.-.-" evidence="8"/>
<reference evidence="8" key="1">
    <citation type="submission" date="2022-12" db="EMBL/GenBank/DDBJ databases">
        <title>Paraconexibacter alkalitolerans sp. nov. and Baekduia alba sp. nov., isolated from soil and emended description of the genera Paraconexibacter (Chun et al., 2020) and Baekduia (An et al., 2020).</title>
        <authorList>
            <person name="Vieira S."/>
            <person name="Huber K.J."/>
            <person name="Geppert A."/>
            <person name="Wolf J."/>
            <person name="Neumann-Schaal M."/>
            <person name="Muesken M."/>
            <person name="Overmann J."/>
        </authorList>
    </citation>
    <scope>NUCLEOTIDE SEQUENCE</scope>
    <source>
        <strain evidence="8">AEG42_29</strain>
    </source>
</reference>
<dbReference type="PROSITE" id="PS00063">
    <property type="entry name" value="ALDOKETO_REDUCTASE_3"/>
    <property type="match status" value="1"/>
</dbReference>
<dbReference type="FunFam" id="3.20.20.100:FF:000002">
    <property type="entry name" value="2,5-diketo-D-gluconic acid reductase A"/>
    <property type="match status" value="1"/>
</dbReference>
<dbReference type="PROSITE" id="PS00062">
    <property type="entry name" value="ALDOKETO_REDUCTASE_2"/>
    <property type="match status" value="1"/>
</dbReference>
<dbReference type="Gene3D" id="3.20.20.100">
    <property type="entry name" value="NADP-dependent oxidoreductase domain"/>
    <property type="match status" value="1"/>
</dbReference>
<keyword evidence="3 8" id="KW-0560">Oxidoreductase</keyword>
<dbReference type="InterPro" id="IPR018170">
    <property type="entry name" value="Aldo/ket_reductase_CS"/>
</dbReference>
<proteinExistence type="inferred from homology"/>
<dbReference type="PIRSF" id="PIRSF000097">
    <property type="entry name" value="AKR"/>
    <property type="match status" value="1"/>
</dbReference>
<evidence type="ECO:0000256" key="2">
    <source>
        <dbReference type="ARBA" id="ARBA00022857"/>
    </source>
</evidence>
<dbReference type="InterPro" id="IPR020471">
    <property type="entry name" value="AKR"/>
</dbReference>
<evidence type="ECO:0000256" key="1">
    <source>
        <dbReference type="ARBA" id="ARBA00007905"/>
    </source>
</evidence>
<evidence type="ECO:0000256" key="6">
    <source>
        <dbReference type="PIRSR" id="PIRSR000097-3"/>
    </source>
</evidence>
<evidence type="ECO:0000256" key="3">
    <source>
        <dbReference type="ARBA" id="ARBA00023002"/>
    </source>
</evidence>
<dbReference type="PANTHER" id="PTHR43827:SF3">
    <property type="entry name" value="NADP-DEPENDENT OXIDOREDUCTASE DOMAIN-CONTAINING PROTEIN"/>
    <property type="match status" value="1"/>
</dbReference>
<evidence type="ECO:0000313" key="8">
    <source>
        <dbReference type="EMBL" id="XAY05735.1"/>
    </source>
</evidence>
<evidence type="ECO:0000256" key="5">
    <source>
        <dbReference type="PIRSR" id="PIRSR000097-2"/>
    </source>
</evidence>
<dbReference type="RefSeq" id="WP_354702238.1">
    <property type="nucleotide sequence ID" value="NZ_CP114014.1"/>
</dbReference>
<evidence type="ECO:0000259" key="7">
    <source>
        <dbReference type="Pfam" id="PF00248"/>
    </source>
</evidence>
<evidence type="ECO:0000256" key="4">
    <source>
        <dbReference type="PIRSR" id="PIRSR000097-1"/>
    </source>
</evidence>
<feature type="domain" description="NADP-dependent oxidoreductase" evidence="7">
    <location>
        <begin position="22"/>
        <end position="264"/>
    </location>
</feature>
<organism evidence="8">
    <name type="scientific">Paraconexibacter sp. AEG42_29</name>
    <dbReference type="NCBI Taxonomy" id="2997339"/>
    <lineage>
        <taxon>Bacteria</taxon>
        <taxon>Bacillati</taxon>
        <taxon>Actinomycetota</taxon>
        <taxon>Thermoleophilia</taxon>
        <taxon>Solirubrobacterales</taxon>
        <taxon>Paraconexibacteraceae</taxon>
        <taxon>Paraconexibacter</taxon>
    </lineage>
</organism>
<accession>A0AAU7AVX1</accession>
<dbReference type="PANTHER" id="PTHR43827">
    <property type="entry name" value="2,5-DIKETO-D-GLUCONIC ACID REDUCTASE"/>
    <property type="match status" value="1"/>
</dbReference>
<feature type="active site" description="Proton donor" evidence="4">
    <location>
        <position position="55"/>
    </location>
</feature>
<dbReference type="KEGG" id="parq:DSM112329_02593"/>
<feature type="binding site" evidence="5">
    <location>
        <position position="113"/>
    </location>
    <ligand>
        <name>substrate</name>
    </ligand>
</feature>
<name>A0AAU7AVX1_9ACTN</name>
<keyword evidence="2" id="KW-0521">NADP</keyword>
<gene>
    <name evidence="8" type="ORF">DSM112329_02593</name>
</gene>